<reference evidence="1 2" key="1">
    <citation type="submission" date="2020-07" db="EMBL/GenBank/DDBJ databases">
        <title>Halophilic bacteria isolated from french cheeses.</title>
        <authorList>
            <person name="Kothe C.I."/>
            <person name="Farah-Kraiem B."/>
            <person name="Renault P."/>
            <person name="Dridi B."/>
        </authorList>
    </citation>
    <scope>NUCLEOTIDE SEQUENCE [LARGE SCALE GENOMIC DNA]</scope>
    <source>
        <strain evidence="1 2">FME14</strain>
    </source>
</reference>
<sequence length="82" mass="9368">MLGEDHSLTKEFPEHLNTITALSKESSEFAARAKQYNAIDKEVRVLELQDAPIDDQSMQQLKVERAELKDWLHKELVSASES</sequence>
<name>A0ABR9FLY8_9GAMM</name>
<keyword evidence="2" id="KW-1185">Reference proteome</keyword>
<dbReference type="Gene3D" id="6.10.280.50">
    <property type="match status" value="1"/>
</dbReference>
<protein>
    <submittedName>
        <fullName evidence="1">YdcH family protein</fullName>
    </submittedName>
</protein>
<dbReference type="RefSeq" id="WP_064668219.1">
    <property type="nucleotide sequence ID" value="NZ_BDDT01000015.1"/>
</dbReference>
<evidence type="ECO:0000313" key="1">
    <source>
        <dbReference type="EMBL" id="MBE0457853.1"/>
    </source>
</evidence>
<dbReference type="InterPro" id="IPR007420">
    <property type="entry name" value="DUF465"/>
</dbReference>
<accession>A0ABR9FLY8</accession>
<evidence type="ECO:0000313" key="2">
    <source>
        <dbReference type="Proteomes" id="UP000707245"/>
    </source>
</evidence>
<organism evidence="1 2">
    <name type="scientific">Pseudoalteromonas prydzensis</name>
    <dbReference type="NCBI Taxonomy" id="182141"/>
    <lineage>
        <taxon>Bacteria</taxon>
        <taxon>Pseudomonadati</taxon>
        <taxon>Pseudomonadota</taxon>
        <taxon>Gammaproteobacteria</taxon>
        <taxon>Alteromonadales</taxon>
        <taxon>Pseudoalteromonadaceae</taxon>
        <taxon>Pseudoalteromonas</taxon>
    </lineage>
</organism>
<gene>
    <name evidence="1" type="ORF">EI167_10420</name>
</gene>
<comment type="caution">
    <text evidence="1">The sequence shown here is derived from an EMBL/GenBank/DDBJ whole genome shotgun (WGS) entry which is preliminary data.</text>
</comment>
<proteinExistence type="predicted"/>
<dbReference type="Proteomes" id="UP000707245">
    <property type="component" value="Unassembled WGS sequence"/>
</dbReference>
<dbReference type="EMBL" id="RRZA01000027">
    <property type="protein sequence ID" value="MBE0457853.1"/>
    <property type="molecule type" value="Genomic_DNA"/>
</dbReference>
<dbReference type="InterPro" id="IPR038444">
    <property type="entry name" value="DUF465_sf"/>
</dbReference>
<dbReference type="GeneID" id="303291569"/>
<dbReference type="Pfam" id="PF04325">
    <property type="entry name" value="DUF465"/>
    <property type="match status" value="1"/>
</dbReference>